<accession>A0A9P8VJ35</accession>
<keyword evidence="3" id="KW-1185">Reference proteome</keyword>
<dbReference type="InterPro" id="IPR011333">
    <property type="entry name" value="SKP1/BTB/POZ_sf"/>
</dbReference>
<organism evidence="2 3">
    <name type="scientific">Plectosphaerella plurivora</name>
    <dbReference type="NCBI Taxonomy" id="936078"/>
    <lineage>
        <taxon>Eukaryota</taxon>
        <taxon>Fungi</taxon>
        <taxon>Dikarya</taxon>
        <taxon>Ascomycota</taxon>
        <taxon>Pezizomycotina</taxon>
        <taxon>Sordariomycetes</taxon>
        <taxon>Hypocreomycetidae</taxon>
        <taxon>Glomerellales</taxon>
        <taxon>Plectosphaerellaceae</taxon>
        <taxon>Plectosphaerella</taxon>
    </lineage>
</organism>
<evidence type="ECO:0000256" key="1">
    <source>
        <dbReference type="SAM" id="MobiDB-lite"/>
    </source>
</evidence>
<comment type="caution">
    <text evidence="2">The sequence shown here is derived from an EMBL/GenBank/DDBJ whole genome shotgun (WGS) entry which is preliminary data.</text>
</comment>
<gene>
    <name evidence="2" type="ORF">F5X68DRAFT_258814</name>
</gene>
<evidence type="ECO:0000313" key="3">
    <source>
        <dbReference type="Proteomes" id="UP000770015"/>
    </source>
</evidence>
<dbReference type="EMBL" id="JAGSXJ010000003">
    <property type="protein sequence ID" value="KAH6694051.1"/>
    <property type="molecule type" value="Genomic_DNA"/>
</dbReference>
<dbReference type="AlphaFoldDB" id="A0A9P8VJ35"/>
<feature type="region of interest" description="Disordered" evidence="1">
    <location>
        <begin position="336"/>
        <end position="377"/>
    </location>
</feature>
<name>A0A9P8VJ35_9PEZI</name>
<dbReference type="Proteomes" id="UP000770015">
    <property type="component" value="Unassembled WGS sequence"/>
</dbReference>
<evidence type="ECO:0000313" key="2">
    <source>
        <dbReference type="EMBL" id="KAH6694051.1"/>
    </source>
</evidence>
<reference evidence="2" key="1">
    <citation type="journal article" date="2021" name="Nat. Commun.">
        <title>Genetic determinants of endophytism in the Arabidopsis root mycobiome.</title>
        <authorList>
            <person name="Mesny F."/>
            <person name="Miyauchi S."/>
            <person name="Thiergart T."/>
            <person name="Pickel B."/>
            <person name="Atanasova L."/>
            <person name="Karlsson M."/>
            <person name="Huettel B."/>
            <person name="Barry K.W."/>
            <person name="Haridas S."/>
            <person name="Chen C."/>
            <person name="Bauer D."/>
            <person name="Andreopoulos W."/>
            <person name="Pangilinan J."/>
            <person name="LaButti K."/>
            <person name="Riley R."/>
            <person name="Lipzen A."/>
            <person name="Clum A."/>
            <person name="Drula E."/>
            <person name="Henrissat B."/>
            <person name="Kohler A."/>
            <person name="Grigoriev I.V."/>
            <person name="Martin F.M."/>
            <person name="Hacquard S."/>
        </authorList>
    </citation>
    <scope>NUCLEOTIDE SEQUENCE</scope>
    <source>
        <strain evidence="2">MPI-SDFR-AT-0117</strain>
    </source>
</reference>
<dbReference type="OrthoDB" id="5275938at2759"/>
<dbReference type="Gene3D" id="3.30.710.10">
    <property type="entry name" value="Potassium Channel Kv1.1, Chain A"/>
    <property type="match status" value="1"/>
</dbReference>
<feature type="compositionally biased region" description="Basic and acidic residues" evidence="1">
    <location>
        <begin position="341"/>
        <end position="352"/>
    </location>
</feature>
<protein>
    <submittedName>
        <fullName evidence="2">Uncharacterized protein</fullName>
    </submittedName>
</protein>
<feature type="region of interest" description="Disordered" evidence="1">
    <location>
        <begin position="1"/>
        <end position="22"/>
    </location>
</feature>
<sequence>MPSANMEMELQKMQTIDPRGDLKLRVGTKKKKVEDTKEDIKEVGNEDCKEVDTDNETRCFLVCSRALSRVSPVFDRMIHGPFAEGKPDDGKDWVVELPEDKPSAMELFLNISHGYLQKTPTKLSMHALYDLTALTHFYDSTPMLAPWVRPWINALHDPTSGPDDAVPKMIWISWELGHRQMFEATVRRITMEGPGSMFAEGSMLQQLQMPSDVIERICEARDETVDALLDVFRTLTNLLTVVDERPRWCRHATYMGPHRCESMILGSITFCLTRAGLWPIPDDAGDVEHSILGLYETLSNLVIHDIGQPIRGEGDHAGCNPRDFLMDQMKEVLTKMPTPLRESDRDQLEAQAKRLHMPEAPSHTETSNQLWKSEELP</sequence>
<proteinExistence type="predicted"/>